<evidence type="ECO:0000313" key="2">
    <source>
        <dbReference type="Proteomes" id="UP001501074"/>
    </source>
</evidence>
<gene>
    <name evidence="1" type="ORF">GCM10022223_09190</name>
</gene>
<keyword evidence="2" id="KW-1185">Reference proteome</keyword>
<reference evidence="2" key="1">
    <citation type="journal article" date="2019" name="Int. J. Syst. Evol. Microbiol.">
        <title>The Global Catalogue of Microorganisms (GCM) 10K type strain sequencing project: providing services to taxonomists for standard genome sequencing and annotation.</title>
        <authorList>
            <consortium name="The Broad Institute Genomics Platform"/>
            <consortium name="The Broad Institute Genome Sequencing Center for Infectious Disease"/>
            <person name="Wu L."/>
            <person name="Ma J."/>
        </authorList>
    </citation>
    <scope>NUCLEOTIDE SEQUENCE [LARGE SCALE GENOMIC DNA]</scope>
    <source>
        <strain evidence="2">JCM 16902</strain>
    </source>
</reference>
<name>A0ABP6Z320_9ACTN</name>
<proteinExistence type="predicted"/>
<dbReference type="EMBL" id="BAAAZO010000001">
    <property type="protein sequence ID" value="GAA3596171.1"/>
    <property type="molecule type" value="Genomic_DNA"/>
</dbReference>
<evidence type="ECO:0008006" key="3">
    <source>
        <dbReference type="Google" id="ProtNLM"/>
    </source>
</evidence>
<sequence>MSVVSQHYAFTDNVRDLSNNDGFQFEFYCERCGNGHRSPFVRDKVEMAQNVLRTVGNFLGGNAGRIGNLANYWDRGTNSAAKDKAMSEAVETVRHEFRQCRGCSDWVCHQVCWNDQVGQCARCSPFVHEELSRAQSQAQVQQMYDQARSVDWNKDLDVSARSVVTCPHCSAKVDGGKFCSSCGQQFQQKQACPGCESTKNVPGAAFCSECGSSMHH</sequence>
<accession>A0ABP6Z320</accession>
<comment type="caution">
    <text evidence="1">The sequence shown here is derived from an EMBL/GenBank/DDBJ whole genome shotgun (WGS) entry which is preliminary data.</text>
</comment>
<protein>
    <recommendedName>
        <fullName evidence="3">DZANK-type domain-containing protein</fullName>
    </recommendedName>
</protein>
<evidence type="ECO:0000313" key="1">
    <source>
        <dbReference type="EMBL" id="GAA3596171.1"/>
    </source>
</evidence>
<dbReference type="Proteomes" id="UP001501074">
    <property type="component" value="Unassembled WGS sequence"/>
</dbReference>
<organism evidence="1 2">
    <name type="scientific">Kineosporia mesophila</name>
    <dbReference type="NCBI Taxonomy" id="566012"/>
    <lineage>
        <taxon>Bacteria</taxon>
        <taxon>Bacillati</taxon>
        <taxon>Actinomycetota</taxon>
        <taxon>Actinomycetes</taxon>
        <taxon>Kineosporiales</taxon>
        <taxon>Kineosporiaceae</taxon>
        <taxon>Kineosporia</taxon>
    </lineage>
</organism>